<dbReference type="InterPro" id="IPR011011">
    <property type="entry name" value="Znf_FYVE_PHD"/>
</dbReference>
<protein>
    <submittedName>
        <fullName evidence="10">E3 ubiquitin-protein ligase SHPRH</fullName>
    </submittedName>
</protein>
<dbReference type="Gene3D" id="3.40.50.300">
    <property type="entry name" value="P-loop containing nucleotide triphosphate hydrolases"/>
    <property type="match status" value="1"/>
</dbReference>
<evidence type="ECO:0000256" key="6">
    <source>
        <dbReference type="PROSITE-ProRule" id="PRU00175"/>
    </source>
</evidence>
<feature type="region of interest" description="Disordered" evidence="7">
    <location>
        <begin position="1"/>
        <end position="42"/>
    </location>
</feature>
<evidence type="ECO:0000256" key="1">
    <source>
        <dbReference type="ARBA" id="ARBA00008438"/>
    </source>
</evidence>
<dbReference type="PROSITE" id="PS50089">
    <property type="entry name" value="ZF_RING_2"/>
    <property type="match status" value="1"/>
</dbReference>
<dbReference type="InterPro" id="IPR027417">
    <property type="entry name" value="P-loop_NTPase"/>
</dbReference>
<dbReference type="GO" id="GO:0016787">
    <property type="term" value="F:hydrolase activity"/>
    <property type="evidence" value="ECO:0007669"/>
    <property type="project" value="UniProtKB-KW"/>
</dbReference>
<evidence type="ECO:0000259" key="8">
    <source>
        <dbReference type="PROSITE" id="PS50089"/>
    </source>
</evidence>
<dbReference type="SMART" id="SM00487">
    <property type="entry name" value="DEXDc"/>
    <property type="match status" value="1"/>
</dbReference>
<evidence type="ECO:0000256" key="4">
    <source>
        <dbReference type="ARBA" id="ARBA00022801"/>
    </source>
</evidence>
<evidence type="ECO:0000256" key="2">
    <source>
        <dbReference type="ARBA" id="ARBA00022723"/>
    </source>
</evidence>
<dbReference type="InterPro" id="IPR018957">
    <property type="entry name" value="Znf_C3HC4_RING-type"/>
</dbReference>
<accession>A0A199UQ95</accession>
<dbReference type="SUPFAM" id="SSF52540">
    <property type="entry name" value="P-loop containing nucleoside triphosphate hydrolases"/>
    <property type="match status" value="2"/>
</dbReference>
<dbReference type="InterPro" id="IPR001650">
    <property type="entry name" value="Helicase_C-like"/>
</dbReference>
<dbReference type="Pfam" id="PF00628">
    <property type="entry name" value="PHD"/>
    <property type="match status" value="1"/>
</dbReference>
<sequence>MGRKKSRPIRAGGIISESTNPEKGDDSTTGDEIKSQESKDSKDSKKVIDVDSCSCASNEHLDIAEVILNDVRFLDGVIDYRSLEESFSQSEYSIRLSLHDVDEGSFVLGQWPTISSDNIFLEYLMQEGNTSDSNEKSSVVFSGTFDGPDESVSGLAHLVSLKFLTLRIVLDVGGLADIPSFKVRVEILKSAFEACESLLETMRQPWRKSMMSLISWLRPEVTTSEVIYGIEGDEALHYGAAGFDAKNDTEFDVAGFYEAVKPSKEEPKLEDELPDLLPDLRPYQRRAAYWMVQREKGATQTSMQKIKSQLSAPYCVPVDFLQKNSTMFYNPFNGNVSLHPEFSSSYVSGGILADEMGLGKTVELLACIFAHRKPPSDEDFLSDNPEKLGNLIKRRKMERVECICGAASESSKYKGLWVQCDLCDAWQHADCVGYTPKKPLVSTEADVTKESENLTDLEKKSKKNSSNKSKNSRKKNNKSQIMENDEKYICTLCSELVEAAKIKIYTGATLIVCPTPILVQWQSEIIRHTRPGSLKVCIYEGARNLDSSTNQKIDMADFATADIVLTTYDVLKEDLSHDFDRHGGDRHFLRFQKRYPVVPTVVTRVNWWRLCLDEAQMVEGNKGSATEMAMRLHAQHRWCITGTPIQRRLDDLYGLLRFLRASPFDIYKWWVEVIKDPYERRDIVAMKFIHNFFRQIMWRSSKVHVSEELQLPPQEECLSWLTFSPIEEHFYEKQHATCVNHAHQIIKKLKLESSGSRSPFGTEASCNVFLSNSDVEKLLIPLLKLRQACCHPQVGSSGLCSLQNSPLTMEEILDVLIGKAKIEGEEELRKIVVALNGLAAIAIIEHDNKSAISLYKEALTLADEHSDDFRLDPLLNLHIHHNLAEVLRSGSEFSQKCQHSEKCNLEDNKPKKREAAGVGRFDQYYVKRRKSSEGSKVVSKADNMSIEQCKETKTVGDNCKKSVPVESKCQTSSKCYADGCMRNTCEIITQKYLSVFSVKLSLAQQEFKASSSQVSILSKELEKETMTWWLQALDSTERNKDLSEELIRKIDESFSRSSNRFGQKKVFLRTRSISVLKYNILSGLESLQDSRKILIDRILEIDQTVENPKDEDIERQRYCPNCYDGNGSLCIQCELDILFQVYEARLFLVKKSHDDDVIASVEEAVDLQKRKYEFNLFFRNRMTSVESDSHDEKGKQRFARENIQVYRHPSAVETILRVIKSHSKSILGRQGTECAKKHLVLFEAMRKEYSQARFLSIAQAQFLRAHDEIKMSTSRLRLKETEDEPSAINILTREELIPTSMQLSSDKFSSSSSMARIKGQLRYLKGLVLSNQKTQNQCINSFFKAQDNVDLQTSSVSMEETANKIDDEPCPICQERYYEQKMMFQCGHSLCCKCCLQMSERAIGHSGKYGQKWIMCPSCRQRTDFENIAYVVEKKNKETSPTSLNSHQTENVSEGSIVVKGSYGTKIEAVTRRILWIISTDQEAKILVFSSWNDVLGLLEHALVANGVVFVRMKGGRKSQVALAQFKGDTSVADGGKTKRMPSTEKSIQVLLMLIQHGANGLNLLEAQHVILVEPLLNPAAEAQAISRIHRVGQDKKTFIHRFIVKDSIEESIYKLNRSRSACSIMSPKVKKLKDEPLLTLKDVESLFPLSVPGELGVEEDDDQAESLRHLAPSVAAGLAAERRLMEGRYNSLYNEEDIGRKNIISLKPQTMNCQNCPSINSTPKALKPYIPVAPPQHPS</sequence>
<dbReference type="Gene3D" id="3.30.40.10">
    <property type="entry name" value="Zinc/RING finger domain, C3HC4 (zinc finger)"/>
    <property type="match status" value="2"/>
</dbReference>
<dbReference type="InterPro" id="IPR001841">
    <property type="entry name" value="Znf_RING"/>
</dbReference>
<dbReference type="Proteomes" id="UP000092600">
    <property type="component" value="Unassembled WGS sequence"/>
</dbReference>
<evidence type="ECO:0000256" key="5">
    <source>
        <dbReference type="ARBA" id="ARBA00022833"/>
    </source>
</evidence>
<dbReference type="Pfam" id="PF00176">
    <property type="entry name" value="SNF2-rel_dom"/>
    <property type="match status" value="1"/>
</dbReference>
<evidence type="ECO:0000256" key="3">
    <source>
        <dbReference type="ARBA" id="ARBA00022771"/>
    </source>
</evidence>
<feature type="domain" description="RING-type" evidence="8">
    <location>
        <begin position="1370"/>
        <end position="1420"/>
    </location>
</feature>
<keyword evidence="2" id="KW-0479">Metal-binding</keyword>
<dbReference type="CDD" id="cd15517">
    <property type="entry name" value="PHD_TCF19_like"/>
    <property type="match status" value="1"/>
</dbReference>
<comment type="similarity">
    <text evidence="1">Belongs to the SNF2/RAD54 helicase family. RAD16 subfamily.</text>
</comment>
<dbReference type="PANTHER" id="PTHR45865:SF1">
    <property type="entry name" value="E3 UBIQUITIN-PROTEIN LIGASE SHPRH"/>
    <property type="match status" value="1"/>
</dbReference>
<dbReference type="InterPro" id="IPR048695">
    <property type="entry name" value="SHPRH_helical_2nd"/>
</dbReference>
<dbReference type="SMART" id="SM00249">
    <property type="entry name" value="PHD"/>
    <property type="match status" value="2"/>
</dbReference>
<keyword evidence="3 6" id="KW-0863">Zinc-finger</keyword>
<feature type="compositionally biased region" description="Basic and acidic residues" evidence="7">
    <location>
        <begin position="20"/>
        <end position="42"/>
    </location>
</feature>
<evidence type="ECO:0000313" key="10">
    <source>
        <dbReference type="EMBL" id="OAY66826.1"/>
    </source>
</evidence>
<feature type="region of interest" description="Disordered" evidence="7">
    <location>
        <begin position="451"/>
        <end position="479"/>
    </location>
</feature>
<dbReference type="SMART" id="SM00184">
    <property type="entry name" value="RING"/>
    <property type="match status" value="1"/>
</dbReference>
<dbReference type="InterPro" id="IPR048686">
    <property type="entry name" value="SHPRH_helical_1st"/>
</dbReference>
<dbReference type="InterPro" id="IPR049730">
    <property type="entry name" value="SNF2/RAD54-like_C"/>
</dbReference>
<dbReference type="PANTHER" id="PTHR45865">
    <property type="entry name" value="E3 UBIQUITIN-PROTEIN LIGASE SHPRH FAMILY MEMBER"/>
    <property type="match status" value="1"/>
</dbReference>
<evidence type="ECO:0000256" key="7">
    <source>
        <dbReference type="SAM" id="MobiDB-lite"/>
    </source>
</evidence>
<name>A0A199UQ95_ANACO</name>
<feature type="domain" description="Helicase ATP-binding" evidence="9">
    <location>
        <begin position="471"/>
        <end position="662"/>
    </location>
</feature>
<dbReference type="CDD" id="cd18070">
    <property type="entry name" value="DEXQc_SHPRH"/>
    <property type="match status" value="1"/>
</dbReference>
<dbReference type="EMBL" id="LSRQ01005888">
    <property type="protein sequence ID" value="OAY66826.1"/>
    <property type="molecule type" value="Genomic_DNA"/>
</dbReference>
<dbReference type="Pfam" id="PF21325">
    <property type="entry name" value="SHPRH_helical-1st"/>
    <property type="match status" value="1"/>
</dbReference>
<reference evidence="10 11" key="1">
    <citation type="journal article" date="2016" name="DNA Res.">
        <title>The draft genome of MD-2 pineapple using hybrid error correction of long reads.</title>
        <authorList>
            <person name="Redwan R.M."/>
            <person name="Saidin A."/>
            <person name="Kumar S.V."/>
        </authorList>
    </citation>
    <scope>NUCLEOTIDE SEQUENCE [LARGE SCALE GENOMIC DNA]</scope>
    <source>
        <strain evidence="11">cv. MD2</strain>
        <tissue evidence="10">Leaf</tissue>
    </source>
</reference>
<dbReference type="InterPro" id="IPR000330">
    <property type="entry name" value="SNF2_N"/>
</dbReference>
<dbReference type="InterPro" id="IPR019787">
    <property type="entry name" value="Znf_PHD-finger"/>
</dbReference>
<dbReference type="InterPro" id="IPR014001">
    <property type="entry name" value="Helicase_ATP-bd"/>
</dbReference>
<dbReference type="InterPro" id="IPR013083">
    <property type="entry name" value="Znf_RING/FYVE/PHD"/>
</dbReference>
<dbReference type="Gene3D" id="3.40.50.10810">
    <property type="entry name" value="Tandem AAA-ATPase domain"/>
    <property type="match status" value="2"/>
</dbReference>
<dbReference type="STRING" id="4615.A0A199UQ95"/>
<dbReference type="Pfam" id="PF00271">
    <property type="entry name" value="Helicase_C"/>
    <property type="match status" value="1"/>
</dbReference>
<gene>
    <name evidence="10" type="ORF">ACMD2_06194</name>
</gene>
<dbReference type="GO" id="GO:0008270">
    <property type="term" value="F:zinc ion binding"/>
    <property type="evidence" value="ECO:0007669"/>
    <property type="project" value="UniProtKB-KW"/>
</dbReference>
<keyword evidence="5" id="KW-0862">Zinc</keyword>
<proteinExistence type="inferred from homology"/>
<dbReference type="InterPro" id="IPR001965">
    <property type="entry name" value="Znf_PHD"/>
</dbReference>
<dbReference type="Pfam" id="PF00097">
    <property type="entry name" value="zf-C3HC4"/>
    <property type="match status" value="1"/>
</dbReference>
<dbReference type="InterPro" id="IPR052583">
    <property type="entry name" value="ATP-helicase/E3_Ub-Ligase"/>
</dbReference>
<dbReference type="InterPro" id="IPR038718">
    <property type="entry name" value="SNF2-like_sf"/>
</dbReference>
<keyword evidence="4" id="KW-0378">Hydrolase</keyword>
<dbReference type="SUPFAM" id="SSF57850">
    <property type="entry name" value="RING/U-box"/>
    <property type="match status" value="1"/>
</dbReference>
<dbReference type="PROSITE" id="PS51192">
    <property type="entry name" value="HELICASE_ATP_BIND_1"/>
    <property type="match status" value="1"/>
</dbReference>
<organism evidence="10 11">
    <name type="scientific">Ananas comosus</name>
    <name type="common">Pineapple</name>
    <name type="synonym">Ananas ananas</name>
    <dbReference type="NCBI Taxonomy" id="4615"/>
    <lineage>
        <taxon>Eukaryota</taxon>
        <taxon>Viridiplantae</taxon>
        <taxon>Streptophyta</taxon>
        <taxon>Embryophyta</taxon>
        <taxon>Tracheophyta</taxon>
        <taxon>Spermatophyta</taxon>
        <taxon>Magnoliopsida</taxon>
        <taxon>Liliopsida</taxon>
        <taxon>Poales</taxon>
        <taxon>Bromeliaceae</taxon>
        <taxon>Bromelioideae</taxon>
        <taxon>Ananas</taxon>
    </lineage>
</organism>
<dbReference type="CDD" id="cd18793">
    <property type="entry name" value="SF2_C_SNF"/>
    <property type="match status" value="1"/>
</dbReference>
<comment type="caution">
    <text evidence="10">The sequence shown here is derived from an EMBL/GenBank/DDBJ whole genome shotgun (WGS) entry which is preliminary data.</text>
</comment>
<evidence type="ECO:0000313" key="11">
    <source>
        <dbReference type="Proteomes" id="UP000092600"/>
    </source>
</evidence>
<dbReference type="GO" id="GO:0005524">
    <property type="term" value="F:ATP binding"/>
    <property type="evidence" value="ECO:0007669"/>
    <property type="project" value="InterPro"/>
</dbReference>
<evidence type="ECO:0000259" key="9">
    <source>
        <dbReference type="PROSITE" id="PS51192"/>
    </source>
</evidence>
<dbReference type="SUPFAM" id="SSF57903">
    <property type="entry name" value="FYVE/PHD zinc finger"/>
    <property type="match status" value="1"/>
</dbReference>
<dbReference type="Pfam" id="PF21324">
    <property type="entry name" value="SHPRH_helical-2nd"/>
    <property type="match status" value="1"/>
</dbReference>
<feature type="compositionally biased region" description="Basic residues" evidence="7">
    <location>
        <begin position="460"/>
        <end position="477"/>
    </location>
</feature>